<comment type="caution">
    <text evidence="2">The sequence shown here is derived from an EMBL/GenBank/DDBJ whole genome shotgun (WGS) entry which is preliminary data.</text>
</comment>
<feature type="compositionally biased region" description="Basic residues" evidence="1">
    <location>
        <begin position="1"/>
        <end position="12"/>
    </location>
</feature>
<feature type="region of interest" description="Disordered" evidence="1">
    <location>
        <begin position="54"/>
        <end position="89"/>
    </location>
</feature>
<dbReference type="EMBL" id="ACUX02000004">
    <property type="protein sequence ID" value="EEZ62008.1"/>
    <property type="molecule type" value="Genomic_DNA"/>
</dbReference>
<dbReference type="HOGENOM" id="CLU_2453004_0_0_11"/>
<dbReference type="AlphaFoldDB" id="D0WE70"/>
<proteinExistence type="predicted"/>
<dbReference type="STRING" id="649764.HMPREF0762_00095"/>
<dbReference type="Proteomes" id="UP000006001">
    <property type="component" value="Unassembled WGS sequence"/>
</dbReference>
<sequence length="89" mass="10421">MRHYLRKRRKERNYRQTEASCSEMPSMEHRFQFGIARLARTSACLVANRDQRRRNVPRVHRTPSAAEACAGTKRPRKGNSGLRDVHDTK</sequence>
<evidence type="ECO:0000256" key="1">
    <source>
        <dbReference type="SAM" id="MobiDB-lite"/>
    </source>
</evidence>
<name>D0WE70_SLAES</name>
<evidence type="ECO:0000313" key="2">
    <source>
        <dbReference type="EMBL" id="EEZ62008.1"/>
    </source>
</evidence>
<protein>
    <submittedName>
        <fullName evidence="2">Uncharacterized protein</fullName>
    </submittedName>
</protein>
<evidence type="ECO:0000313" key="3">
    <source>
        <dbReference type="Proteomes" id="UP000006001"/>
    </source>
</evidence>
<keyword evidence="3" id="KW-1185">Reference proteome</keyword>
<organism evidence="2 3">
    <name type="scientific">Slackia exigua (strain ATCC 700122 / DSM 15923 / CIP 105133 / JCM 11022 / KCTC 5966 / S-7)</name>
    <dbReference type="NCBI Taxonomy" id="649764"/>
    <lineage>
        <taxon>Bacteria</taxon>
        <taxon>Bacillati</taxon>
        <taxon>Actinomycetota</taxon>
        <taxon>Coriobacteriia</taxon>
        <taxon>Eggerthellales</taxon>
        <taxon>Eggerthellaceae</taxon>
        <taxon>Slackia</taxon>
    </lineage>
</organism>
<gene>
    <name evidence="2" type="ORF">HMPREF0762_00095</name>
</gene>
<feature type="region of interest" description="Disordered" evidence="1">
    <location>
        <begin position="1"/>
        <end position="20"/>
    </location>
</feature>
<accession>D0WE70</accession>
<reference evidence="2" key="1">
    <citation type="submission" date="2009-10" db="EMBL/GenBank/DDBJ databases">
        <authorList>
            <person name="Weinstock G."/>
            <person name="Sodergren E."/>
            <person name="Clifton S."/>
            <person name="Fulton L."/>
            <person name="Fulton B."/>
            <person name="Courtney L."/>
            <person name="Fronick C."/>
            <person name="Harrison M."/>
            <person name="Strong C."/>
            <person name="Farmer C."/>
            <person name="Delahaunty K."/>
            <person name="Markovic C."/>
            <person name="Hall O."/>
            <person name="Minx P."/>
            <person name="Tomlinson C."/>
            <person name="Mitreva M."/>
            <person name="Nelson J."/>
            <person name="Hou S."/>
            <person name="Wollam A."/>
            <person name="Pepin K.H."/>
            <person name="Johnson M."/>
            <person name="Bhonagiri V."/>
            <person name="Nash W.E."/>
            <person name="Warren W."/>
            <person name="Chinwalla A."/>
            <person name="Mardis E.R."/>
            <person name="Wilson R.K."/>
        </authorList>
    </citation>
    <scope>NUCLEOTIDE SEQUENCE [LARGE SCALE GENOMIC DNA]</scope>
    <source>
        <strain evidence="2">ATCC 700122</strain>
    </source>
</reference>